<feature type="transmembrane region" description="Helical" evidence="7">
    <location>
        <begin position="37"/>
        <end position="54"/>
    </location>
</feature>
<evidence type="ECO:0000259" key="10">
    <source>
        <dbReference type="Pfam" id="PF07662"/>
    </source>
</evidence>
<dbReference type="Pfam" id="PF07670">
    <property type="entry name" value="Gate"/>
    <property type="match status" value="1"/>
</dbReference>
<dbReference type="InterPro" id="IPR002668">
    <property type="entry name" value="CNT_N_dom"/>
</dbReference>
<feature type="domain" description="Nucleoside transporter/FeoB GTPase Gate" evidence="11">
    <location>
        <begin position="126"/>
        <end position="225"/>
    </location>
</feature>
<sequence>MKELTITLGSLFFLSPAISNAQPAHFIESQGFTIEGLWRGALGMVAILLIAYLFSNNRRAVNWRTVGIGLLLQLCIAVGILKVNFIQKGFDAVGSIFVLILDFTRAGSQFLLGNLLDTQSFGYIFVFQVLPTIIFFSALTSLLFYLGVIQIVVKAMAWALSKLLNISGAESLSVTGNIFLGQTEAPLMIKAYLPKMTRSEILLVMIGGMATVAGGVMASYIQYLGGDDPQMRLLFARHLLAASVMAAPGAIVISKILCPQTEQFSNDSHVSMENVGSNILDAIANGTTDGLKLAANVGAMLLVFVALIAMINCIFNWIGGLTTLNDVIAANTPYQNGLSLEMILGTIFSPVMWLIGIGKEDVMLMGQLLGIKLASSEFVAYTQLGVLKDLTSEPHLLYNKSVMIATYMLCGFANFASIGIQIGGIGALAPNQRKTLSEFGLKAVLGGTLASLLSATIAGTIIG</sequence>
<feature type="transmembrane region" description="Helical" evidence="7">
    <location>
        <begin position="293"/>
        <end position="318"/>
    </location>
</feature>
<feature type="domain" description="Concentrative nucleoside transporter C-terminal" evidence="10">
    <location>
        <begin position="238"/>
        <end position="459"/>
    </location>
</feature>
<evidence type="ECO:0000313" key="12">
    <source>
        <dbReference type="EMBL" id="ATA81609.1"/>
    </source>
</evidence>
<dbReference type="Pfam" id="PF01773">
    <property type="entry name" value="Nucleos_tra2_N"/>
    <property type="match status" value="1"/>
</dbReference>
<feature type="transmembrane region" description="Helical" evidence="7">
    <location>
        <begin position="441"/>
        <end position="462"/>
    </location>
</feature>
<evidence type="ECO:0000256" key="4">
    <source>
        <dbReference type="ARBA" id="ARBA00022692"/>
    </source>
</evidence>
<feature type="signal peptide" evidence="8">
    <location>
        <begin position="1"/>
        <end position="21"/>
    </location>
</feature>
<evidence type="ECO:0000259" key="11">
    <source>
        <dbReference type="Pfam" id="PF07670"/>
    </source>
</evidence>
<protein>
    <submittedName>
        <fullName evidence="12">Na+ dependent nucleoside transporter</fullName>
    </submittedName>
</protein>
<comment type="similarity">
    <text evidence="2">Belongs to the concentrative nucleoside transporter (CNT) (TC 2.A.41) family.</text>
</comment>
<name>A0A250F900_9FLAO</name>
<feature type="transmembrane region" description="Helical" evidence="7">
    <location>
        <begin position="201"/>
        <end position="223"/>
    </location>
</feature>
<evidence type="ECO:0000259" key="9">
    <source>
        <dbReference type="Pfam" id="PF01773"/>
    </source>
</evidence>
<dbReference type="InterPro" id="IPR011642">
    <property type="entry name" value="Gate_dom"/>
</dbReference>
<dbReference type="Proteomes" id="UP000217276">
    <property type="component" value="Chromosome"/>
</dbReference>
<dbReference type="KEGG" id="clk:CGC53_04225"/>
<keyword evidence="3" id="KW-1003">Cell membrane</keyword>
<keyword evidence="6 7" id="KW-0472">Membrane</keyword>
<evidence type="ECO:0000256" key="8">
    <source>
        <dbReference type="SAM" id="SignalP"/>
    </source>
</evidence>
<feature type="chain" id="PRO_5012625771" evidence="8">
    <location>
        <begin position="22"/>
        <end position="463"/>
    </location>
</feature>
<dbReference type="GO" id="GO:0015293">
    <property type="term" value="F:symporter activity"/>
    <property type="evidence" value="ECO:0007669"/>
    <property type="project" value="TreeGrafter"/>
</dbReference>
<evidence type="ECO:0000256" key="3">
    <source>
        <dbReference type="ARBA" id="ARBA00022475"/>
    </source>
</evidence>
<feature type="transmembrane region" description="Helical" evidence="7">
    <location>
        <begin position="338"/>
        <end position="355"/>
    </location>
</feature>
<reference evidence="13" key="1">
    <citation type="submission" date="2017-06" db="EMBL/GenBank/DDBJ databases">
        <title>Capnocytophaga spp. assemblies.</title>
        <authorList>
            <person name="Gulvik C.A."/>
        </authorList>
    </citation>
    <scope>NUCLEOTIDE SEQUENCE [LARGE SCALE GENOMIC DNA]</scope>
    <source>
        <strain evidence="13">H6253</strain>
    </source>
</reference>
<evidence type="ECO:0000313" key="13">
    <source>
        <dbReference type="Proteomes" id="UP000217276"/>
    </source>
</evidence>
<dbReference type="PANTHER" id="PTHR10590:SF4">
    <property type="entry name" value="SOLUTE CARRIER FAMILY 28 MEMBER 3"/>
    <property type="match status" value="1"/>
</dbReference>
<evidence type="ECO:0000256" key="7">
    <source>
        <dbReference type="SAM" id="Phobius"/>
    </source>
</evidence>
<evidence type="ECO:0000256" key="2">
    <source>
        <dbReference type="ARBA" id="ARBA00009033"/>
    </source>
</evidence>
<feature type="domain" description="Concentrative nucleoside transporter N-terminal" evidence="9">
    <location>
        <begin position="42"/>
        <end position="115"/>
    </location>
</feature>
<keyword evidence="8" id="KW-0732">Signal</keyword>
<accession>A0A250F900</accession>
<evidence type="ECO:0000256" key="1">
    <source>
        <dbReference type="ARBA" id="ARBA00004651"/>
    </source>
</evidence>
<keyword evidence="13" id="KW-1185">Reference proteome</keyword>
<dbReference type="EMBL" id="CP022384">
    <property type="protein sequence ID" value="ATA81609.1"/>
    <property type="molecule type" value="Genomic_DNA"/>
</dbReference>
<dbReference type="InterPro" id="IPR011657">
    <property type="entry name" value="CNT_C_dom"/>
</dbReference>
<dbReference type="InterPro" id="IPR008276">
    <property type="entry name" value="C_nuclsd_transpt"/>
</dbReference>
<dbReference type="RefSeq" id="WP_095913581.1">
    <property type="nucleotide sequence ID" value="NZ_CAUUPF010000003.1"/>
</dbReference>
<feature type="transmembrane region" description="Helical" evidence="7">
    <location>
        <begin position="404"/>
        <end position="429"/>
    </location>
</feature>
<feature type="transmembrane region" description="Helical" evidence="7">
    <location>
        <begin position="66"/>
        <end position="86"/>
    </location>
</feature>
<gene>
    <name evidence="12" type="ORF">CGC53_04225</name>
</gene>
<organism evidence="12 13">
    <name type="scientific">Capnocytophaga leadbetteri</name>
    <dbReference type="NCBI Taxonomy" id="327575"/>
    <lineage>
        <taxon>Bacteria</taxon>
        <taxon>Pseudomonadati</taxon>
        <taxon>Bacteroidota</taxon>
        <taxon>Flavobacteriia</taxon>
        <taxon>Flavobacteriales</taxon>
        <taxon>Flavobacteriaceae</taxon>
        <taxon>Capnocytophaga</taxon>
    </lineage>
</organism>
<dbReference type="GO" id="GO:0005886">
    <property type="term" value="C:plasma membrane"/>
    <property type="evidence" value="ECO:0007669"/>
    <property type="project" value="UniProtKB-SubCell"/>
</dbReference>
<evidence type="ECO:0000256" key="5">
    <source>
        <dbReference type="ARBA" id="ARBA00022989"/>
    </source>
</evidence>
<dbReference type="PANTHER" id="PTHR10590">
    <property type="entry name" value="SODIUM/NUCLEOSIDE COTRANSPORTER"/>
    <property type="match status" value="1"/>
</dbReference>
<dbReference type="AlphaFoldDB" id="A0A250F900"/>
<feature type="transmembrane region" description="Helical" evidence="7">
    <location>
        <begin position="124"/>
        <end position="153"/>
    </location>
</feature>
<evidence type="ECO:0000256" key="6">
    <source>
        <dbReference type="ARBA" id="ARBA00023136"/>
    </source>
</evidence>
<dbReference type="Pfam" id="PF07662">
    <property type="entry name" value="Nucleos_tra2_C"/>
    <property type="match status" value="1"/>
</dbReference>
<dbReference type="GO" id="GO:0005337">
    <property type="term" value="F:nucleoside transmembrane transporter activity"/>
    <property type="evidence" value="ECO:0007669"/>
    <property type="project" value="InterPro"/>
</dbReference>
<keyword evidence="5 7" id="KW-1133">Transmembrane helix</keyword>
<comment type="subcellular location">
    <subcellularLocation>
        <location evidence="1">Cell membrane</location>
        <topology evidence="1">Multi-pass membrane protein</topology>
    </subcellularLocation>
</comment>
<proteinExistence type="inferred from homology"/>
<keyword evidence="4 7" id="KW-0812">Transmembrane</keyword>